<proteinExistence type="inferred from homology"/>
<dbReference type="GO" id="GO:0071933">
    <property type="term" value="F:Arp2/3 complex binding"/>
    <property type="evidence" value="ECO:0007669"/>
    <property type="project" value="TreeGrafter"/>
</dbReference>
<protein>
    <submittedName>
        <fullName evidence="2">Scar-like domain-containing protein WAVE 5</fullName>
    </submittedName>
</protein>
<comment type="similarity">
    <text evidence="1">Belongs to the SCAR/WAVE family.</text>
</comment>
<dbReference type="InterPro" id="IPR028288">
    <property type="entry name" value="SCAR/WAVE_fam"/>
</dbReference>
<evidence type="ECO:0000313" key="2">
    <source>
        <dbReference type="EMBL" id="KAK8935161.1"/>
    </source>
</evidence>
<name>A0AAP0G356_9ASPA</name>
<keyword evidence="3" id="KW-1185">Reference proteome</keyword>
<reference evidence="2 3" key="1">
    <citation type="journal article" date="2022" name="Nat. Plants">
        <title>Genomes of leafy and leafless Platanthera orchids illuminate the evolution of mycoheterotrophy.</title>
        <authorList>
            <person name="Li M.H."/>
            <person name="Liu K.W."/>
            <person name="Li Z."/>
            <person name="Lu H.C."/>
            <person name="Ye Q.L."/>
            <person name="Zhang D."/>
            <person name="Wang J.Y."/>
            <person name="Li Y.F."/>
            <person name="Zhong Z.M."/>
            <person name="Liu X."/>
            <person name="Yu X."/>
            <person name="Liu D.K."/>
            <person name="Tu X.D."/>
            <person name="Liu B."/>
            <person name="Hao Y."/>
            <person name="Liao X.Y."/>
            <person name="Jiang Y.T."/>
            <person name="Sun W.H."/>
            <person name="Chen J."/>
            <person name="Chen Y.Q."/>
            <person name="Ai Y."/>
            <person name="Zhai J.W."/>
            <person name="Wu S.S."/>
            <person name="Zhou Z."/>
            <person name="Hsiao Y.Y."/>
            <person name="Wu W.L."/>
            <person name="Chen Y.Y."/>
            <person name="Lin Y.F."/>
            <person name="Hsu J.L."/>
            <person name="Li C.Y."/>
            <person name="Wang Z.W."/>
            <person name="Zhao X."/>
            <person name="Zhong W.Y."/>
            <person name="Ma X.K."/>
            <person name="Ma L."/>
            <person name="Huang J."/>
            <person name="Chen G.Z."/>
            <person name="Huang M.Z."/>
            <person name="Huang L."/>
            <person name="Peng D.H."/>
            <person name="Luo Y.B."/>
            <person name="Zou S.Q."/>
            <person name="Chen S.P."/>
            <person name="Lan S."/>
            <person name="Tsai W.C."/>
            <person name="Van de Peer Y."/>
            <person name="Liu Z.J."/>
        </authorList>
    </citation>
    <scope>NUCLEOTIDE SEQUENCE [LARGE SCALE GENOMIC DNA]</scope>
    <source>
        <strain evidence="2">Lor287</strain>
    </source>
</reference>
<evidence type="ECO:0000313" key="3">
    <source>
        <dbReference type="Proteomes" id="UP001418222"/>
    </source>
</evidence>
<dbReference type="Proteomes" id="UP001418222">
    <property type="component" value="Unassembled WGS sequence"/>
</dbReference>
<dbReference type="PANTHER" id="PTHR12902">
    <property type="entry name" value="WASP-1"/>
    <property type="match status" value="1"/>
</dbReference>
<dbReference type="GO" id="GO:0005856">
    <property type="term" value="C:cytoskeleton"/>
    <property type="evidence" value="ECO:0007669"/>
    <property type="project" value="InterPro"/>
</dbReference>
<dbReference type="GO" id="GO:0030036">
    <property type="term" value="P:actin cytoskeleton organization"/>
    <property type="evidence" value="ECO:0007669"/>
    <property type="project" value="InterPro"/>
</dbReference>
<dbReference type="EMBL" id="JBBWWQ010000011">
    <property type="protein sequence ID" value="KAK8935161.1"/>
    <property type="molecule type" value="Genomic_DNA"/>
</dbReference>
<dbReference type="GO" id="GO:0034237">
    <property type="term" value="F:protein kinase A regulatory subunit binding"/>
    <property type="evidence" value="ECO:0007669"/>
    <property type="project" value="TreeGrafter"/>
</dbReference>
<dbReference type="Gene3D" id="1.20.5.340">
    <property type="match status" value="1"/>
</dbReference>
<accession>A0AAP0G356</accession>
<sequence>MPLVRLELRNEFGLGDPQLYRGAAVRKEDTKAILDGVAVAGLVGILRQLGDVAE</sequence>
<gene>
    <name evidence="2" type="primary">WAVE5</name>
    <name evidence="2" type="ORF">KSP39_PZI013741</name>
</gene>
<dbReference type="GO" id="GO:2000601">
    <property type="term" value="P:positive regulation of Arp2/3 complex-mediated actin nucleation"/>
    <property type="evidence" value="ECO:0007669"/>
    <property type="project" value="TreeGrafter"/>
</dbReference>
<evidence type="ECO:0000256" key="1">
    <source>
        <dbReference type="ARBA" id="ARBA00006993"/>
    </source>
</evidence>
<comment type="caution">
    <text evidence="2">The sequence shown here is derived from an EMBL/GenBank/DDBJ whole genome shotgun (WGS) entry which is preliminary data.</text>
</comment>
<dbReference type="AlphaFoldDB" id="A0AAP0G356"/>
<organism evidence="2 3">
    <name type="scientific">Platanthera zijinensis</name>
    <dbReference type="NCBI Taxonomy" id="2320716"/>
    <lineage>
        <taxon>Eukaryota</taxon>
        <taxon>Viridiplantae</taxon>
        <taxon>Streptophyta</taxon>
        <taxon>Embryophyta</taxon>
        <taxon>Tracheophyta</taxon>
        <taxon>Spermatophyta</taxon>
        <taxon>Magnoliopsida</taxon>
        <taxon>Liliopsida</taxon>
        <taxon>Asparagales</taxon>
        <taxon>Orchidaceae</taxon>
        <taxon>Orchidoideae</taxon>
        <taxon>Orchideae</taxon>
        <taxon>Orchidinae</taxon>
        <taxon>Platanthera</taxon>
    </lineage>
</organism>
<dbReference type="PANTHER" id="PTHR12902:SF33">
    <property type="entry name" value="PROTEIN SCAR3"/>
    <property type="match status" value="1"/>
</dbReference>